<evidence type="ECO:0000313" key="2">
    <source>
        <dbReference type="Proteomes" id="UP000501926"/>
    </source>
</evidence>
<name>A0A6G7GW56_KUEST</name>
<organism evidence="1 2">
    <name type="scientific">Kuenenia stuttgartiensis</name>
    <dbReference type="NCBI Taxonomy" id="174633"/>
    <lineage>
        <taxon>Bacteria</taxon>
        <taxon>Pseudomonadati</taxon>
        <taxon>Planctomycetota</taxon>
        <taxon>Candidatus Brocadiia</taxon>
        <taxon>Candidatus Brocadiales</taxon>
        <taxon>Candidatus Brocadiaceae</taxon>
        <taxon>Candidatus Kuenenia</taxon>
    </lineage>
</organism>
<gene>
    <name evidence="1" type="ORF">KsCSTR_41200</name>
</gene>
<dbReference type="Proteomes" id="UP000501926">
    <property type="component" value="Chromosome"/>
</dbReference>
<dbReference type="AlphaFoldDB" id="A0A6G7GW56"/>
<evidence type="ECO:0000313" key="1">
    <source>
        <dbReference type="EMBL" id="QII13499.1"/>
    </source>
</evidence>
<dbReference type="EMBL" id="CP049055">
    <property type="protein sequence ID" value="QII13499.1"/>
    <property type="molecule type" value="Genomic_DNA"/>
</dbReference>
<accession>A0A6G7GW56</accession>
<reference evidence="1 2" key="1">
    <citation type="submission" date="2020-02" db="EMBL/GenBank/DDBJ databases">
        <title>Newly sequenced genome of strain CSTR1 showed variability in Candidatus Kuenenia stuttgartiensis genomes.</title>
        <authorList>
            <person name="Ding C."/>
            <person name="Adrian L."/>
        </authorList>
    </citation>
    <scope>NUCLEOTIDE SEQUENCE [LARGE SCALE GENOMIC DNA]</scope>
    <source>
        <strain evidence="1 2">CSTR1</strain>
    </source>
</reference>
<protein>
    <submittedName>
        <fullName evidence="1">Uncharacterized protein</fullName>
    </submittedName>
</protein>
<sequence>MTQSVRLGNGIGLETPASNIKKEWDPVEKYLKASFDPNISY</sequence>
<proteinExistence type="predicted"/>